<comment type="similarity">
    <text evidence="2">Belongs to the prokaryotic/mitochondrial release factor family.</text>
</comment>
<dbReference type="Gene3D" id="3.30.160.20">
    <property type="match status" value="1"/>
</dbReference>
<dbReference type="InterPro" id="IPR000352">
    <property type="entry name" value="Pep_chain_release_fac_I"/>
</dbReference>
<evidence type="ECO:0000256" key="2">
    <source>
        <dbReference type="ARBA" id="ARBA00010835"/>
    </source>
</evidence>
<dbReference type="Pfam" id="PF00472">
    <property type="entry name" value="RF-1"/>
    <property type="match status" value="1"/>
</dbReference>
<dbReference type="InterPro" id="IPR045853">
    <property type="entry name" value="Pep_chain_release_fac_I_sf"/>
</dbReference>
<keyword evidence="7" id="KW-1185">Reference proteome</keyword>
<protein>
    <recommendedName>
        <fullName evidence="5">Prokaryotic-type class I peptide chain release factors domain-containing protein</fullName>
    </recommendedName>
</protein>
<dbReference type="PANTHER" id="PTHR46203">
    <property type="entry name" value="PROBABLE PEPTIDE CHAIN RELEASE FACTOR C12ORF65"/>
    <property type="match status" value="1"/>
</dbReference>
<gene>
    <name evidence="6" type="ORF">CDCA_CDCA14G3753</name>
</gene>
<evidence type="ECO:0000256" key="1">
    <source>
        <dbReference type="ARBA" id="ARBA00004173"/>
    </source>
</evidence>
<dbReference type="Proteomes" id="UP001301350">
    <property type="component" value="Unassembled WGS sequence"/>
</dbReference>
<evidence type="ECO:0000313" key="7">
    <source>
        <dbReference type="Proteomes" id="UP001301350"/>
    </source>
</evidence>
<dbReference type="EMBL" id="JANCYW010000014">
    <property type="protein sequence ID" value="KAK4537728.1"/>
    <property type="molecule type" value="Genomic_DNA"/>
</dbReference>
<keyword evidence="3" id="KW-0809">Transit peptide</keyword>
<dbReference type="InterPro" id="IPR052405">
    <property type="entry name" value="Mito_Transl_Release_Factor"/>
</dbReference>
<evidence type="ECO:0000256" key="3">
    <source>
        <dbReference type="ARBA" id="ARBA00022946"/>
    </source>
</evidence>
<evidence type="ECO:0000256" key="4">
    <source>
        <dbReference type="ARBA" id="ARBA00023128"/>
    </source>
</evidence>
<reference evidence="6 7" key="1">
    <citation type="submission" date="2022-07" db="EMBL/GenBank/DDBJ databases">
        <title>Genome-wide signatures of adaptation to extreme environments.</title>
        <authorList>
            <person name="Cho C.H."/>
            <person name="Yoon H.S."/>
        </authorList>
    </citation>
    <scope>NUCLEOTIDE SEQUENCE [LARGE SCALE GENOMIC DNA]</scope>
    <source>
        <strain evidence="6 7">DBV 063 E5</strain>
    </source>
</reference>
<dbReference type="SUPFAM" id="SSF75620">
    <property type="entry name" value="Release factor"/>
    <property type="match status" value="1"/>
</dbReference>
<proteinExistence type="inferred from homology"/>
<feature type="domain" description="Prokaryotic-type class I peptide chain release factors" evidence="5">
    <location>
        <begin position="77"/>
        <end position="177"/>
    </location>
</feature>
<dbReference type="AlphaFoldDB" id="A0AAV9J067"/>
<evidence type="ECO:0000313" key="6">
    <source>
        <dbReference type="EMBL" id="KAK4537728.1"/>
    </source>
</evidence>
<organism evidence="6 7">
    <name type="scientific">Cyanidium caldarium</name>
    <name type="common">Red alga</name>
    <dbReference type="NCBI Taxonomy" id="2771"/>
    <lineage>
        <taxon>Eukaryota</taxon>
        <taxon>Rhodophyta</taxon>
        <taxon>Bangiophyceae</taxon>
        <taxon>Cyanidiales</taxon>
        <taxon>Cyanidiaceae</taxon>
        <taxon>Cyanidium</taxon>
    </lineage>
</organism>
<accession>A0AAV9J067</accession>
<dbReference type="PANTHER" id="PTHR46203:SF1">
    <property type="entry name" value="MITOCHONDRIAL TRANSLATION RELEASE FACTOR IN RESCUE"/>
    <property type="match status" value="1"/>
</dbReference>
<dbReference type="GO" id="GO:0003747">
    <property type="term" value="F:translation release factor activity"/>
    <property type="evidence" value="ECO:0007669"/>
    <property type="project" value="InterPro"/>
</dbReference>
<keyword evidence="4" id="KW-0496">Mitochondrion</keyword>
<sequence>MSWLRVVSGLLRSVRARSLSRASAGGWGAVGGGTARRPWVTARMARGWCDAHGPADGDSIPNLQRRMRELQQTRPVLREEDMEEQFVRGTGAGGQKVNKTSSCVMLRHLPTGIVVRCQESRSQALNRSRARELLRERLDWMVRGEASELAQRVAKIRARKRKRQQRVIKKYYKSRRDRAALSE</sequence>
<evidence type="ECO:0000259" key="5">
    <source>
        <dbReference type="Pfam" id="PF00472"/>
    </source>
</evidence>
<comment type="caution">
    <text evidence="6">The sequence shown here is derived from an EMBL/GenBank/DDBJ whole genome shotgun (WGS) entry which is preliminary data.</text>
</comment>
<name>A0AAV9J067_CYACA</name>
<dbReference type="GO" id="GO:0005739">
    <property type="term" value="C:mitochondrion"/>
    <property type="evidence" value="ECO:0007669"/>
    <property type="project" value="UniProtKB-SubCell"/>
</dbReference>
<comment type="subcellular location">
    <subcellularLocation>
        <location evidence="1">Mitochondrion</location>
    </subcellularLocation>
</comment>